<dbReference type="GeneID" id="54561762"/>
<gene>
    <name evidence="2" type="ORF">M409DRAFT_27256</name>
</gene>
<dbReference type="OrthoDB" id="97518at2759"/>
<reference evidence="2" key="1">
    <citation type="journal article" date="2020" name="Stud. Mycol.">
        <title>101 Dothideomycetes genomes: a test case for predicting lifestyles and emergence of pathogens.</title>
        <authorList>
            <person name="Haridas S."/>
            <person name="Albert R."/>
            <person name="Binder M."/>
            <person name="Bloem J."/>
            <person name="Labutti K."/>
            <person name="Salamov A."/>
            <person name="Andreopoulos B."/>
            <person name="Baker S."/>
            <person name="Barry K."/>
            <person name="Bills G."/>
            <person name="Bluhm B."/>
            <person name="Cannon C."/>
            <person name="Castanera R."/>
            <person name="Culley D."/>
            <person name="Daum C."/>
            <person name="Ezra D."/>
            <person name="Gonzalez J."/>
            <person name="Henrissat B."/>
            <person name="Kuo A."/>
            <person name="Liang C."/>
            <person name="Lipzen A."/>
            <person name="Lutzoni F."/>
            <person name="Magnuson J."/>
            <person name="Mondo S."/>
            <person name="Nolan M."/>
            <person name="Ohm R."/>
            <person name="Pangilinan J."/>
            <person name="Park H.-J."/>
            <person name="Ramirez L."/>
            <person name="Alfaro M."/>
            <person name="Sun H."/>
            <person name="Tritt A."/>
            <person name="Yoshinaga Y."/>
            <person name="Zwiers L.-H."/>
            <person name="Turgeon B."/>
            <person name="Goodwin S."/>
            <person name="Spatafora J."/>
            <person name="Crous P."/>
            <person name="Grigoriev I."/>
        </authorList>
    </citation>
    <scope>NUCLEOTIDE SEQUENCE</scope>
    <source>
        <strain evidence="2">ATCC 36951</strain>
    </source>
</reference>
<dbReference type="PANTHER" id="PTHR31087">
    <property type="match status" value="1"/>
</dbReference>
<protein>
    <recommendedName>
        <fullName evidence="4">Tubby C-terminal domain-containing protein</fullName>
    </recommendedName>
</protein>
<dbReference type="RefSeq" id="XP_033663141.1">
    <property type="nucleotide sequence ID" value="XM_033808490.1"/>
</dbReference>
<name>A0A6A6C8N2_ZASCE</name>
<organism evidence="2 3">
    <name type="scientific">Zasmidium cellare ATCC 36951</name>
    <dbReference type="NCBI Taxonomy" id="1080233"/>
    <lineage>
        <taxon>Eukaryota</taxon>
        <taxon>Fungi</taxon>
        <taxon>Dikarya</taxon>
        <taxon>Ascomycota</taxon>
        <taxon>Pezizomycotina</taxon>
        <taxon>Dothideomycetes</taxon>
        <taxon>Dothideomycetidae</taxon>
        <taxon>Mycosphaerellales</taxon>
        <taxon>Mycosphaerellaceae</taxon>
        <taxon>Zasmidium</taxon>
    </lineage>
</organism>
<evidence type="ECO:0000313" key="2">
    <source>
        <dbReference type="EMBL" id="KAF2162252.1"/>
    </source>
</evidence>
<dbReference type="SUPFAM" id="SSF54518">
    <property type="entry name" value="Tubby C-terminal domain-like"/>
    <property type="match status" value="1"/>
</dbReference>
<evidence type="ECO:0000256" key="1">
    <source>
        <dbReference type="ARBA" id="ARBA00005437"/>
    </source>
</evidence>
<evidence type="ECO:0000313" key="3">
    <source>
        <dbReference type="Proteomes" id="UP000799537"/>
    </source>
</evidence>
<dbReference type="InterPro" id="IPR007612">
    <property type="entry name" value="LOR"/>
</dbReference>
<keyword evidence="3" id="KW-1185">Reference proteome</keyword>
<dbReference type="PANTHER" id="PTHR31087:SF161">
    <property type="entry name" value="TUBBY C 2 FAMILY PROTEIN"/>
    <property type="match status" value="1"/>
</dbReference>
<dbReference type="Gene3D" id="2.40.160.200">
    <property type="entry name" value="LURP1-related"/>
    <property type="match status" value="1"/>
</dbReference>
<dbReference type="Proteomes" id="UP000799537">
    <property type="component" value="Unassembled WGS sequence"/>
</dbReference>
<evidence type="ECO:0008006" key="4">
    <source>
        <dbReference type="Google" id="ProtNLM"/>
    </source>
</evidence>
<dbReference type="InterPro" id="IPR025659">
    <property type="entry name" value="Tubby-like_C"/>
</dbReference>
<dbReference type="EMBL" id="ML993614">
    <property type="protein sequence ID" value="KAF2162252.1"/>
    <property type="molecule type" value="Genomic_DNA"/>
</dbReference>
<dbReference type="Pfam" id="PF04525">
    <property type="entry name" value="LOR"/>
    <property type="match status" value="1"/>
</dbReference>
<accession>A0A6A6C8N2</accession>
<dbReference type="AlphaFoldDB" id="A0A6A6C8N2"/>
<proteinExistence type="inferred from homology"/>
<comment type="similarity">
    <text evidence="1">Belongs to the LOR family.</text>
</comment>
<dbReference type="InterPro" id="IPR038595">
    <property type="entry name" value="LOR_sf"/>
</dbReference>
<sequence>MKKDLTPFYPPLGPQPSRTPLYAPYPVTLVMKEKVLSLSGDDFKVETSDGAQILKVKGKYVSIRDKKKFKDASGRELFTLSNKMLKLHKSFKAQSPDGHDFVVKGHFSLASSKSSIEFTNHADGAPVELRLKGDWFDRKASIKLGDRPVAHITRKLINGRELFFDKQTYFVSVAPNVDLSLIAAICVCLDERENED</sequence>